<reference evidence="2 3" key="1">
    <citation type="journal article" date="2024" name="Chem. Sci.">
        <title>Discovery of megapolipeptins by genome mining of a Burkholderiales bacteria collection.</title>
        <authorList>
            <person name="Paulo B.S."/>
            <person name="Recchia M.J.J."/>
            <person name="Lee S."/>
            <person name="Fergusson C.H."/>
            <person name="Romanowski S.B."/>
            <person name="Hernandez A."/>
            <person name="Krull N."/>
            <person name="Liu D.Y."/>
            <person name="Cavanagh H."/>
            <person name="Bos A."/>
            <person name="Gray C.A."/>
            <person name="Murphy B.T."/>
            <person name="Linington R.G."/>
            <person name="Eustaquio A.S."/>
        </authorList>
    </citation>
    <scope>NUCLEOTIDE SEQUENCE [LARGE SCALE GENOMIC DNA]</scope>
    <source>
        <strain evidence="2 3">RL17-350-BIC-A</strain>
    </source>
</reference>
<evidence type="ECO:0000313" key="3">
    <source>
        <dbReference type="Proteomes" id="UP001629230"/>
    </source>
</evidence>
<evidence type="ECO:0000256" key="1">
    <source>
        <dbReference type="SAM" id="MobiDB-lite"/>
    </source>
</evidence>
<protein>
    <submittedName>
        <fullName evidence="2">Uncharacterized protein</fullName>
    </submittedName>
</protein>
<proteinExistence type="predicted"/>
<sequence>MFTRTHETQSTTNLASTSNQATTPKEEKKESTAQPSVSSKIAAFEALKQPPTRSPADVTPHTPSASFALTSGASNKQPQGQSTATSASTTTGAKAGPPPIKPKPQGLTVKTSSLAGHSGNARTSSTNDAEAPARNEEESNATVSGPSVSNRNDPPASFRLAKASTANVQSASTSSSSTSAPTEVSSVAPTHAIGPTSATSNVGAAANVASAHHDDRTPAEIQHAFKTSGLLIRTLQMKNAHHEFHNCNVSIDAAREQAKTGGHGGLRKWSLAHAELEPQYYKMGANVSTLARPCAVLAMPDLVGNHVVGVYEKDHSSGGITDTMKPLTPDDRKKQIGGLLGTLKSNQAQHGSLENSEIQTVGIAPGSIAALMFDPMSGQAGRTTWQNSKPKFEEMLSKAGPEFHGRNFPVFTFASKGGRTELTHIDTLRASPPPAASGPSTD</sequence>
<dbReference type="EMBL" id="JAQQEZ010000009">
    <property type="protein sequence ID" value="MFM0002556.1"/>
    <property type="molecule type" value="Genomic_DNA"/>
</dbReference>
<feature type="compositionally biased region" description="Polar residues" evidence="1">
    <location>
        <begin position="140"/>
        <end position="152"/>
    </location>
</feature>
<dbReference type="RefSeq" id="WP_408177864.1">
    <property type="nucleotide sequence ID" value="NZ_JAQQEZ010000009.1"/>
</dbReference>
<keyword evidence="3" id="KW-1185">Reference proteome</keyword>
<name>A0ABW9AT75_9BURK</name>
<feature type="region of interest" description="Disordered" evidence="1">
    <location>
        <begin position="1"/>
        <end position="199"/>
    </location>
</feature>
<comment type="caution">
    <text evidence="2">The sequence shown here is derived from an EMBL/GenBank/DDBJ whole genome shotgun (WGS) entry which is preliminary data.</text>
</comment>
<gene>
    <name evidence="2" type="ORF">PQR57_16160</name>
</gene>
<dbReference type="Proteomes" id="UP001629230">
    <property type="component" value="Unassembled WGS sequence"/>
</dbReference>
<feature type="compositionally biased region" description="Polar residues" evidence="1">
    <location>
        <begin position="8"/>
        <end position="23"/>
    </location>
</feature>
<organism evidence="2 3">
    <name type="scientific">Paraburkholderia dipogonis</name>
    <dbReference type="NCBI Taxonomy" id="1211383"/>
    <lineage>
        <taxon>Bacteria</taxon>
        <taxon>Pseudomonadati</taxon>
        <taxon>Pseudomonadota</taxon>
        <taxon>Betaproteobacteria</taxon>
        <taxon>Burkholderiales</taxon>
        <taxon>Burkholderiaceae</taxon>
        <taxon>Paraburkholderia</taxon>
    </lineage>
</organism>
<feature type="compositionally biased region" description="Polar residues" evidence="1">
    <location>
        <begin position="61"/>
        <end position="76"/>
    </location>
</feature>
<evidence type="ECO:0000313" key="2">
    <source>
        <dbReference type="EMBL" id="MFM0002556.1"/>
    </source>
</evidence>
<feature type="compositionally biased region" description="Low complexity" evidence="1">
    <location>
        <begin position="163"/>
        <end position="188"/>
    </location>
</feature>
<accession>A0ABW9AT75</accession>
<feature type="compositionally biased region" description="Polar residues" evidence="1">
    <location>
        <begin position="108"/>
        <end position="128"/>
    </location>
</feature>
<feature type="compositionally biased region" description="Low complexity" evidence="1">
    <location>
        <begin position="77"/>
        <end position="95"/>
    </location>
</feature>